<comment type="caution">
    <text evidence="2">The sequence shown here is derived from an EMBL/GenBank/DDBJ whole genome shotgun (WGS) entry which is preliminary data.</text>
</comment>
<evidence type="ECO:0000313" key="3">
    <source>
        <dbReference type="Proteomes" id="UP000030848"/>
    </source>
</evidence>
<keyword evidence="1" id="KW-0812">Transmembrane</keyword>
<name>A0A837D627_9PSEU</name>
<dbReference type="Proteomes" id="UP000030848">
    <property type="component" value="Unassembled WGS sequence"/>
</dbReference>
<protein>
    <submittedName>
        <fullName evidence="2">Membrane protein</fullName>
    </submittedName>
</protein>
<sequence>MFTWLCVSLGVAFGTSLLPIMNVELFVLGLVTSEPSLPWIGIGAAVAFGQVSGKLLHYLAARGIIELPSLLSARWYRGRRTHTASPGRERRRQCTTRLRRALTRIRERCHQHPHWMTATYGASSIFGLPPYMAMSVLAGLVHMRVSLFLLVGFVGRFVRFSALAAAPVFFAKLFRL</sequence>
<dbReference type="OrthoDB" id="5191298at2"/>
<keyword evidence="1" id="KW-0472">Membrane</keyword>
<proteinExistence type="predicted"/>
<dbReference type="OMA" id="GFFIRCY"/>
<keyword evidence="1" id="KW-1133">Transmembrane helix</keyword>
<organism evidence="2 3">
    <name type="scientific">Saccharomonospora viridis</name>
    <dbReference type="NCBI Taxonomy" id="1852"/>
    <lineage>
        <taxon>Bacteria</taxon>
        <taxon>Bacillati</taxon>
        <taxon>Actinomycetota</taxon>
        <taxon>Actinomycetes</taxon>
        <taxon>Pseudonocardiales</taxon>
        <taxon>Pseudonocardiaceae</taxon>
        <taxon>Saccharomonospora</taxon>
    </lineage>
</organism>
<reference evidence="2 3" key="1">
    <citation type="submission" date="2014-10" db="EMBL/GenBank/DDBJ databases">
        <title>Genome sequence of Micropolyspora internatus JCM3315.</title>
        <authorList>
            <person name="Shin S.-K."/>
            <person name="Yi H."/>
        </authorList>
    </citation>
    <scope>NUCLEOTIDE SEQUENCE [LARGE SCALE GENOMIC DNA]</scope>
    <source>
        <strain evidence="2 3">JCM 3315</strain>
    </source>
</reference>
<evidence type="ECO:0000256" key="1">
    <source>
        <dbReference type="SAM" id="Phobius"/>
    </source>
</evidence>
<dbReference type="EMBL" id="JRZE01000006">
    <property type="protein sequence ID" value="KHF42655.1"/>
    <property type="molecule type" value="Genomic_DNA"/>
</dbReference>
<dbReference type="AlphaFoldDB" id="A0A837D627"/>
<feature type="transmembrane region" description="Helical" evidence="1">
    <location>
        <begin position="118"/>
        <end position="141"/>
    </location>
</feature>
<gene>
    <name evidence="2" type="ORF">MINT15_28570</name>
</gene>
<evidence type="ECO:0000313" key="2">
    <source>
        <dbReference type="EMBL" id="KHF42655.1"/>
    </source>
</evidence>
<feature type="transmembrane region" description="Helical" evidence="1">
    <location>
        <begin position="147"/>
        <end position="170"/>
    </location>
</feature>
<dbReference type="RefSeq" id="WP_015785828.1">
    <property type="nucleotide sequence ID" value="NZ_CALJZO010000120.1"/>
</dbReference>
<accession>A0A837D627</accession>